<keyword evidence="3 7" id="KW-0378">Hydrolase</keyword>
<gene>
    <name evidence="7" type="ORF">BJX67DRAFT_345704</name>
</gene>
<comment type="similarity">
    <text evidence="1">Belongs to the glycosyl hydrolase 32 family.</text>
</comment>
<dbReference type="PANTHER" id="PTHR42800:SF1">
    <property type="entry name" value="EXOINULINASE INUD (AFU_ORTHOLOGUE AFUA_5G00480)"/>
    <property type="match status" value="1"/>
</dbReference>
<dbReference type="EMBL" id="JBFXLQ010000006">
    <property type="protein sequence ID" value="KAL2870433.1"/>
    <property type="molecule type" value="Genomic_DNA"/>
</dbReference>
<dbReference type="RefSeq" id="XP_070889412.1">
    <property type="nucleotide sequence ID" value="XM_071028365.1"/>
</dbReference>
<dbReference type="Pfam" id="PF00251">
    <property type="entry name" value="Glyco_hydro_32N"/>
    <property type="match status" value="1"/>
</dbReference>
<dbReference type="InterPro" id="IPR013148">
    <property type="entry name" value="Glyco_hydro_32_N"/>
</dbReference>
<feature type="region of interest" description="Disordered" evidence="5">
    <location>
        <begin position="1"/>
        <end position="20"/>
    </location>
</feature>
<evidence type="ECO:0000256" key="1">
    <source>
        <dbReference type="ARBA" id="ARBA00009902"/>
    </source>
</evidence>
<evidence type="ECO:0000259" key="6">
    <source>
        <dbReference type="Pfam" id="PF00251"/>
    </source>
</evidence>
<evidence type="ECO:0000313" key="8">
    <source>
        <dbReference type="Proteomes" id="UP001610432"/>
    </source>
</evidence>
<comment type="caution">
    <text evidence="7">The sequence shown here is derived from an EMBL/GenBank/DDBJ whole genome shotgun (WGS) entry which is preliminary data.</text>
</comment>
<keyword evidence="4" id="KW-0326">Glycosidase</keyword>
<reference evidence="7 8" key="1">
    <citation type="submission" date="2024-07" db="EMBL/GenBank/DDBJ databases">
        <title>Section-level genome sequencing and comparative genomics of Aspergillus sections Usti and Cavernicolus.</title>
        <authorList>
            <consortium name="Lawrence Berkeley National Laboratory"/>
            <person name="Nybo J.L."/>
            <person name="Vesth T.C."/>
            <person name="Theobald S."/>
            <person name="Frisvad J.C."/>
            <person name="Larsen T.O."/>
            <person name="Kjaerboelling I."/>
            <person name="Rothschild-Mancinelli K."/>
            <person name="Lyhne E.K."/>
            <person name="Kogle M.E."/>
            <person name="Barry K."/>
            <person name="Clum A."/>
            <person name="Na H."/>
            <person name="Ledsgaard L."/>
            <person name="Lin J."/>
            <person name="Lipzen A."/>
            <person name="Kuo A."/>
            <person name="Riley R."/>
            <person name="Mondo S."/>
            <person name="Labutti K."/>
            <person name="Haridas S."/>
            <person name="Pangalinan J."/>
            <person name="Salamov A.A."/>
            <person name="Simmons B.A."/>
            <person name="Magnuson J.K."/>
            <person name="Chen J."/>
            <person name="Drula E."/>
            <person name="Henrissat B."/>
            <person name="Wiebenga A."/>
            <person name="Lubbers R.J."/>
            <person name="Gomes A.C."/>
            <person name="Macurrencykelacurrency M.R."/>
            <person name="Stajich J."/>
            <person name="Grigoriev I.V."/>
            <person name="Mortensen U.H."/>
            <person name="De Vries R.P."/>
            <person name="Baker S.E."/>
            <person name="Andersen M.R."/>
        </authorList>
    </citation>
    <scope>NUCLEOTIDE SEQUENCE [LARGE SCALE GENOMIC DNA]</scope>
    <source>
        <strain evidence="7 8">CBS 449.75</strain>
    </source>
</reference>
<proteinExistence type="inferred from homology"/>
<evidence type="ECO:0000256" key="2">
    <source>
        <dbReference type="ARBA" id="ARBA00022729"/>
    </source>
</evidence>
<feature type="compositionally biased region" description="Polar residues" evidence="5">
    <location>
        <begin position="1"/>
        <end position="16"/>
    </location>
</feature>
<keyword evidence="8" id="KW-1185">Reference proteome</keyword>
<sequence length="136" mass="15239">MLDSVSHQPLSGSVNSKDNEARRLSTNTLSNLFLFNSKAMKFTLLLTLLGAVASQLQEAPARPSGAYTEPYRPRYHFSPKKNWMNDPNSLIYNNGTCHLYFQHNPGGDTRGAMSWGHATSRDLTHWTECLVALQAR</sequence>
<evidence type="ECO:0000256" key="3">
    <source>
        <dbReference type="ARBA" id="ARBA00022801"/>
    </source>
</evidence>
<keyword evidence="2" id="KW-0732">Signal</keyword>
<evidence type="ECO:0000256" key="4">
    <source>
        <dbReference type="ARBA" id="ARBA00023295"/>
    </source>
</evidence>
<name>A0ABR4M2W1_9EURO</name>
<organism evidence="7 8">
    <name type="scientific">Aspergillus lucknowensis</name>
    <dbReference type="NCBI Taxonomy" id="176173"/>
    <lineage>
        <taxon>Eukaryota</taxon>
        <taxon>Fungi</taxon>
        <taxon>Dikarya</taxon>
        <taxon>Ascomycota</taxon>
        <taxon>Pezizomycotina</taxon>
        <taxon>Eurotiomycetes</taxon>
        <taxon>Eurotiomycetidae</taxon>
        <taxon>Eurotiales</taxon>
        <taxon>Aspergillaceae</taxon>
        <taxon>Aspergillus</taxon>
        <taxon>Aspergillus subgen. Nidulantes</taxon>
    </lineage>
</organism>
<dbReference type="PANTHER" id="PTHR42800">
    <property type="entry name" value="EXOINULINASE INUD (AFU_ORTHOLOGUE AFUA_5G00480)"/>
    <property type="match status" value="1"/>
</dbReference>
<feature type="domain" description="Glycosyl hydrolase family 32 N-terminal" evidence="6">
    <location>
        <begin position="76"/>
        <end position="134"/>
    </location>
</feature>
<protein>
    <submittedName>
        <fullName evidence="7">Glycosyl hydrolase</fullName>
    </submittedName>
</protein>
<dbReference type="SUPFAM" id="SSF75005">
    <property type="entry name" value="Arabinanase/levansucrase/invertase"/>
    <property type="match status" value="1"/>
</dbReference>
<accession>A0ABR4M2W1</accession>
<dbReference type="InterPro" id="IPR023296">
    <property type="entry name" value="Glyco_hydro_beta-prop_sf"/>
</dbReference>
<dbReference type="GeneID" id="98143437"/>
<dbReference type="GO" id="GO:0016787">
    <property type="term" value="F:hydrolase activity"/>
    <property type="evidence" value="ECO:0007669"/>
    <property type="project" value="UniProtKB-KW"/>
</dbReference>
<dbReference type="Proteomes" id="UP001610432">
    <property type="component" value="Unassembled WGS sequence"/>
</dbReference>
<dbReference type="Gene3D" id="2.115.10.20">
    <property type="entry name" value="Glycosyl hydrolase domain, family 43"/>
    <property type="match status" value="1"/>
</dbReference>
<evidence type="ECO:0000313" key="7">
    <source>
        <dbReference type="EMBL" id="KAL2870433.1"/>
    </source>
</evidence>
<evidence type="ECO:0000256" key="5">
    <source>
        <dbReference type="SAM" id="MobiDB-lite"/>
    </source>
</evidence>